<dbReference type="PRINTS" id="PR00344">
    <property type="entry name" value="BCTRLSENSOR"/>
</dbReference>
<dbReference type="PANTHER" id="PTHR45436">
    <property type="entry name" value="SENSOR HISTIDINE KINASE YKOH"/>
    <property type="match status" value="1"/>
</dbReference>
<evidence type="ECO:0000256" key="2">
    <source>
        <dbReference type="ARBA" id="ARBA00004370"/>
    </source>
</evidence>
<keyword evidence="7 14" id="KW-0418">Kinase</keyword>
<keyword evidence="4" id="KW-0597">Phosphoprotein</keyword>
<reference evidence="14 15" key="1">
    <citation type="submission" date="2024-06" db="EMBL/GenBank/DDBJ databases">
        <title>Sorghum-associated microbial communities from plants grown in Nebraska, USA.</title>
        <authorList>
            <person name="Schachtman D."/>
        </authorList>
    </citation>
    <scope>NUCLEOTIDE SEQUENCE [LARGE SCALE GENOMIC DNA]</scope>
    <source>
        <strain evidence="14 15">1073</strain>
    </source>
</reference>
<dbReference type="CDD" id="cd00075">
    <property type="entry name" value="HATPase"/>
    <property type="match status" value="1"/>
</dbReference>
<dbReference type="InterPro" id="IPR003661">
    <property type="entry name" value="HisK_dim/P_dom"/>
</dbReference>
<evidence type="ECO:0000313" key="15">
    <source>
        <dbReference type="Proteomes" id="UP001549184"/>
    </source>
</evidence>
<dbReference type="InterPro" id="IPR036097">
    <property type="entry name" value="HisK_dim/P_sf"/>
</dbReference>
<dbReference type="Pfam" id="PF02518">
    <property type="entry name" value="HATPase_c"/>
    <property type="match status" value="1"/>
</dbReference>
<name>A0ABV2JNY9_9GAMM</name>
<evidence type="ECO:0000256" key="11">
    <source>
        <dbReference type="SAM" id="Phobius"/>
    </source>
</evidence>
<dbReference type="PANTHER" id="PTHR45436:SF5">
    <property type="entry name" value="SENSOR HISTIDINE KINASE TRCS"/>
    <property type="match status" value="1"/>
</dbReference>
<feature type="domain" description="HAMP" evidence="13">
    <location>
        <begin position="308"/>
        <end position="361"/>
    </location>
</feature>
<dbReference type="SUPFAM" id="SSF47384">
    <property type="entry name" value="Homodimeric domain of signal transducing histidine kinase"/>
    <property type="match status" value="1"/>
</dbReference>
<evidence type="ECO:0000256" key="1">
    <source>
        <dbReference type="ARBA" id="ARBA00000085"/>
    </source>
</evidence>
<dbReference type="Pfam" id="PF00512">
    <property type="entry name" value="HisKA"/>
    <property type="match status" value="1"/>
</dbReference>
<evidence type="ECO:0000256" key="8">
    <source>
        <dbReference type="ARBA" id="ARBA00022989"/>
    </source>
</evidence>
<dbReference type="RefSeq" id="WP_354012037.1">
    <property type="nucleotide sequence ID" value="NZ_JBEPMU010000001.1"/>
</dbReference>
<evidence type="ECO:0000256" key="3">
    <source>
        <dbReference type="ARBA" id="ARBA00012438"/>
    </source>
</evidence>
<dbReference type="SMART" id="SM00388">
    <property type="entry name" value="HisKA"/>
    <property type="match status" value="1"/>
</dbReference>
<dbReference type="PROSITE" id="PS50109">
    <property type="entry name" value="HIS_KIN"/>
    <property type="match status" value="1"/>
</dbReference>
<evidence type="ECO:0000256" key="7">
    <source>
        <dbReference type="ARBA" id="ARBA00022777"/>
    </source>
</evidence>
<dbReference type="SUPFAM" id="SSF55874">
    <property type="entry name" value="ATPase domain of HSP90 chaperone/DNA topoisomerase II/histidine kinase"/>
    <property type="match status" value="1"/>
</dbReference>
<protein>
    <recommendedName>
        <fullName evidence="3">histidine kinase</fullName>
        <ecNumber evidence="3">2.7.13.3</ecNumber>
    </recommendedName>
</protein>
<comment type="subcellular location">
    <subcellularLocation>
        <location evidence="2">Membrane</location>
    </subcellularLocation>
</comment>
<dbReference type="SMART" id="SM00387">
    <property type="entry name" value="HATPase_c"/>
    <property type="match status" value="1"/>
</dbReference>
<feature type="transmembrane region" description="Helical" evidence="11">
    <location>
        <begin position="6"/>
        <end position="28"/>
    </location>
</feature>
<dbReference type="EC" id="2.7.13.3" evidence="3"/>
<keyword evidence="8 11" id="KW-1133">Transmembrane helix</keyword>
<proteinExistence type="predicted"/>
<keyword evidence="6 11" id="KW-0812">Transmembrane</keyword>
<organism evidence="14 15">
    <name type="scientific">Dyella japonica</name>
    <dbReference type="NCBI Taxonomy" id="231455"/>
    <lineage>
        <taxon>Bacteria</taxon>
        <taxon>Pseudomonadati</taxon>
        <taxon>Pseudomonadota</taxon>
        <taxon>Gammaproteobacteria</taxon>
        <taxon>Lysobacterales</taxon>
        <taxon>Rhodanobacteraceae</taxon>
        <taxon>Dyella</taxon>
    </lineage>
</organism>
<keyword evidence="9" id="KW-0902">Two-component regulatory system</keyword>
<evidence type="ECO:0000256" key="5">
    <source>
        <dbReference type="ARBA" id="ARBA00022679"/>
    </source>
</evidence>
<evidence type="ECO:0000313" key="14">
    <source>
        <dbReference type="EMBL" id="MET3650541.1"/>
    </source>
</evidence>
<evidence type="ECO:0000256" key="4">
    <source>
        <dbReference type="ARBA" id="ARBA00022553"/>
    </source>
</evidence>
<comment type="caution">
    <text evidence="14">The sequence shown here is derived from an EMBL/GenBank/DDBJ whole genome shotgun (WGS) entry which is preliminary data.</text>
</comment>
<evidence type="ECO:0000259" key="12">
    <source>
        <dbReference type="PROSITE" id="PS50109"/>
    </source>
</evidence>
<accession>A0ABV2JNY9</accession>
<evidence type="ECO:0000259" key="13">
    <source>
        <dbReference type="PROSITE" id="PS50885"/>
    </source>
</evidence>
<dbReference type="Gene3D" id="1.10.287.130">
    <property type="match status" value="1"/>
</dbReference>
<dbReference type="InterPro" id="IPR005467">
    <property type="entry name" value="His_kinase_dom"/>
</dbReference>
<dbReference type="Gene3D" id="3.30.565.10">
    <property type="entry name" value="Histidine kinase-like ATPase, C-terminal domain"/>
    <property type="match status" value="1"/>
</dbReference>
<comment type="catalytic activity">
    <reaction evidence="1">
        <text>ATP + protein L-histidine = ADP + protein N-phospho-L-histidine.</text>
        <dbReference type="EC" id="2.7.13.3"/>
    </reaction>
</comment>
<dbReference type="InterPro" id="IPR003660">
    <property type="entry name" value="HAMP_dom"/>
</dbReference>
<gene>
    <name evidence="14" type="ORF">ABIC75_000243</name>
</gene>
<keyword evidence="10 11" id="KW-0472">Membrane</keyword>
<keyword evidence="15" id="KW-1185">Reference proteome</keyword>
<feature type="transmembrane region" description="Helical" evidence="11">
    <location>
        <begin position="281"/>
        <end position="302"/>
    </location>
</feature>
<keyword evidence="5" id="KW-0808">Transferase</keyword>
<dbReference type="EMBL" id="JBEPMU010000001">
    <property type="protein sequence ID" value="MET3650541.1"/>
    <property type="molecule type" value="Genomic_DNA"/>
</dbReference>
<feature type="domain" description="Histidine kinase" evidence="12">
    <location>
        <begin position="378"/>
        <end position="585"/>
    </location>
</feature>
<dbReference type="Gene3D" id="6.10.340.10">
    <property type="match status" value="1"/>
</dbReference>
<dbReference type="InterPro" id="IPR003594">
    <property type="entry name" value="HATPase_dom"/>
</dbReference>
<dbReference type="PROSITE" id="PS50885">
    <property type="entry name" value="HAMP"/>
    <property type="match status" value="1"/>
</dbReference>
<dbReference type="CDD" id="cd00082">
    <property type="entry name" value="HisKA"/>
    <property type="match status" value="1"/>
</dbReference>
<dbReference type="GO" id="GO:0016301">
    <property type="term" value="F:kinase activity"/>
    <property type="evidence" value="ECO:0007669"/>
    <property type="project" value="UniProtKB-KW"/>
</dbReference>
<dbReference type="InterPro" id="IPR050428">
    <property type="entry name" value="TCS_sensor_his_kinase"/>
</dbReference>
<evidence type="ECO:0000256" key="6">
    <source>
        <dbReference type="ARBA" id="ARBA00022692"/>
    </source>
</evidence>
<evidence type="ECO:0000256" key="10">
    <source>
        <dbReference type="ARBA" id="ARBA00023136"/>
    </source>
</evidence>
<dbReference type="InterPro" id="IPR004358">
    <property type="entry name" value="Sig_transdc_His_kin-like_C"/>
</dbReference>
<evidence type="ECO:0000256" key="9">
    <source>
        <dbReference type="ARBA" id="ARBA00023012"/>
    </source>
</evidence>
<sequence length="588" mass="63992">MTTRSALFRLLFLTLLGTVMVVGALSFYQFRSALRSEIAGNLQFGASTVMQRIDTLLFSHIENMRVWSGLEVMQDIRVNDVDKRLSHFLSDLHAGQGNAYAALLCIDEHGRVVAASQPSLIGTAAPAWGVWRAISGPRLGSVSIAQAWDADGQGVMLRTPVPNAFSAGNIGYLYVVLDWRAVQALLDEAVDHGARGLLLVDDSGHVIAASAALRERANVARLKLDWPLPAQGAASYVRDGGALGYGTLLVGVATSAGYQQFHGLGWHIVMMEPTSVSFGPIWRLLWVVLAVLVLTLLVGLWISSRLANRIALPIVALTDFTRSFRQRDAALPHLPATNISEIHELHRAYAEMIDALARSREQVVRAGKLAVVGEMAAIMAHEVRTPMGILRSSAQLLQRQPHLGEREHELIGFIFSETERLNRLVTLLLECARPTPPDFRPHDLHAIIDSVLGLLESRAENAGVALSRSFAEQELVFSCDREQLMQVLLNLVLNALAFVGEHGRVQVLTRSDASVVSISVVDDGPGVPEALRQAIFDPFFSRREGGIGLGLTIVQQVVHVHGGEITVGESAWGGASFNLQFVVDGQKR</sequence>
<dbReference type="Proteomes" id="UP001549184">
    <property type="component" value="Unassembled WGS sequence"/>
</dbReference>
<dbReference type="InterPro" id="IPR036890">
    <property type="entry name" value="HATPase_C_sf"/>
</dbReference>